<evidence type="ECO:0000256" key="1">
    <source>
        <dbReference type="SAM" id="MobiDB-lite"/>
    </source>
</evidence>
<reference evidence="2 3" key="1">
    <citation type="submission" date="2020-02" db="EMBL/GenBank/DDBJ databases">
        <title>Draft genome sequence of Haematococcus lacustris strain NIES-144.</title>
        <authorList>
            <person name="Morimoto D."/>
            <person name="Nakagawa S."/>
            <person name="Yoshida T."/>
            <person name="Sawayama S."/>
        </authorList>
    </citation>
    <scope>NUCLEOTIDE SEQUENCE [LARGE SCALE GENOMIC DNA]</scope>
    <source>
        <strain evidence="2 3">NIES-144</strain>
    </source>
</reference>
<dbReference type="AlphaFoldDB" id="A0A699YGE9"/>
<gene>
    <name evidence="2" type="ORF">HaLaN_04298</name>
</gene>
<sequence>MINPDGTRSEPTVPERDRALGYGTGATAAPGVSLPQRVAILVVQRMARPVNLDDPVAAAHDLPERSAVLHRETVAAMGNIRIAQHHDTLRYAITHSGSYKPTARQLHPGSFVWTQRPQATTFQLGARPEIYRVISLGDNGVARLGPSEANAVPTIDDELEGNY</sequence>
<organism evidence="2 3">
    <name type="scientific">Haematococcus lacustris</name>
    <name type="common">Green alga</name>
    <name type="synonym">Haematococcus pluvialis</name>
    <dbReference type="NCBI Taxonomy" id="44745"/>
    <lineage>
        <taxon>Eukaryota</taxon>
        <taxon>Viridiplantae</taxon>
        <taxon>Chlorophyta</taxon>
        <taxon>core chlorophytes</taxon>
        <taxon>Chlorophyceae</taxon>
        <taxon>CS clade</taxon>
        <taxon>Chlamydomonadales</taxon>
        <taxon>Haematococcaceae</taxon>
        <taxon>Haematococcus</taxon>
    </lineage>
</organism>
<keyword evidence="3" id="KW-1185">Reference proteome</keyword>
<evidence type="ECO:0000313" key="2">
    <source>
        <dbReference type="EMBL" id="GFH09197.1"/>
    </source>
</evidence>
<evidence type="ECO:0000313" key="3">
    <source>
        <dbReference type="Proteomes" id="UP000485058"/>
    </source>
</evidence>
<comment type="caution">
    <text evidence="2">The sequence shown here is derived from an EMBL/GenBank/DDBJ whole genome shotgun (WGS) entry which is preliminary data.</text>
</comment>
<accession>A0A699YGE9</accession>
<proteinExistence type="predicted"/>
<protein>
    <submittedName>
        <fullName evidence="2">Integrase catalytic domain-containing protein</fullName>
    </submittedName>
</protein>
<dbReference type="Proteomes" id="UP000485058">
    <property type="component" value="Unassembled WGS sequence"/>
</dbReference>
<name>A0A699YGE9_HAELA</name>
<feature type="region of interest" description="Disordered" evidence="1">
    <location>
        <begin position="1"/>
        <end position="27"/>
    </location>
</feature>
<dbReference type="EMBL" id="BLLF01000216">
    <property type="protein sequence ID" value="GFH09197.1"/>
    <property type="molecule type" value="Genomic_DNA"/>
</dbReference>